<dbReference type="CDD" id="cd03401">
    <property type="entry name" value="SPFH_prohibitin"/>
    <property type="match status" value="1"/>
</dbReference>
<keyword evidence="3 6" id="KW-0999">Mitochondrion inner membrane</keyword>
<dbReference type="PRINTS" id="PR00679">
    <property type="entry name" value="PROHIBITIN"/>
</dbReference>
<dbReference type="PANTHER" id="PTHR23222:SF1">
    <property type="entry name" value="PROHIBITIN-2"/>
    <property type="match status" value="1"/>
</dbReference>
<feature type="domain" description="Band 7" evidence="7">
    <location>
        <begin position="38"/>
        <end position="200"/>
    </location>
</feature>
<proteinExistence type="inferred from homology"/>
<evidence type="ECO:0000256" key="5">
    <source>
        <dbReference type="ARBA" id="ARBA00023136"/>
    </source>
</evidence>
<reference evidence="8" key="1">
    <citation type="submission" date="2021-01" db="EMBL/GenBank/DDBJ databases">
        <authorList>
            <person name="Corre E."/>
            <person name="Pelletier E."/>
            <person name="Niang G."/>
            <person name="Scheremetjew M."/>
            <person name="Finn R."/>
            <person name="Kale V."/>
            <person name="Holt S."/>
            <person name="Cochrane G."/>
            <person name="Meng A."/>
            <person name="Brown T."/>
            <person name="Cohen L."/>
        </authorList>
    </citation>
    <scope>NUCLEOTIDE SEQUENCE</scope>
    <source>
        <strain evidence="8">CCMP3107</strain>
    </source>
</reference>
<comment type="subcellular location">
    <subcellularLocation>
        <location evidence="1 6">Mitochondrion inner membrane</location>
    </subcellularLocation>
</comment>
<evidence type="ECO:0000256" key="2">
    <source>
        <dbReference type="ARBA" id="ARBA00009658"/>
    </source>
</evidence>
<dbReference type="AlphaFoldDB" id="A0A6T5MRB1"/>
<evidence type="ECO:0000256" key="3">
    <source>
        <dbReference type="ARBA" id="ARBA00022792"/>
    </source>
</evidence>
<comment type="similarity">
    <text evidence="2 6">Belongs to the prohibitin family.</text>
</comment>
<evidence type="ECO:0000256" key="4">
    <source>
        <dbReference type="ARBA" id="ARBA00023128"/>
    </source>
</evidence>
<dbReference type="EMBL" id="HBIU01007550">
    <property type="protein sequence ID" value="CAE0624265.1"/>
    <property type="molecule type" value="Transcribed_RNA"/>
</dbReference>
<name>A0A6T5MRB1_HETAK</name>
<dbReference type="PANTHER" id="PTHR23222">
    <property type="entry name" value="PROHIBITIN"/>
    <property type="match status" value="1"/>
</dbReference>
<protein>
    <recommendedName>
        <fullName evidence="6">Prohibitin</fullName>
    </recommendedName>
</protein>
<evidence type="ECO:0000259" key="7">
    <source>
        <dbReference type="SMART" id="SM00244"/>
    </source>
</evidence>
<dbReference type="SMART" id="SM00244">
    <property type="entry name" value="PHB"/>
    <property type="match status" value="1"/>
</dbReference>
<dbReference type="Gene3D" id="3.30.479.30">
    <property type="entry name" value="Band 7 domain"/>
    <property type="match status" value="1"/>
</dbReference>
<dbReference type="InterPro" id="IPR001107">
    <property type="entry name" value="Band_7"/>
</dbReference>
<gene>
    <name evidence="8" type="ORF">HAKA00212_LOCUS2932</name>
</gene>
<dbReference type="InterPro" id="IPR036013">
    <property type="entry name" value="Band_7/SPFH_dom_sf"/>
</dbReference>
<dbReference type="GO" id="GO:0007005">
    <property type="term" value="P:mitochondrion organization"/>
    <property type="evidence" value="ECO:0007669"/>
    <property type="project" value="TreeGrafter"/>
</dbReference>
<evidence type="ECO:0000313" key="8">
    <source>
        <dbReference type="EMBL" id="CAE0624265.1"/>
    </source>
</evidence>
<sequence length="301" mass="33322">MNSAKDAARKMMPSPGGPLFGLLKTALGIGVMGYAGYNSFYTVEGGHRAVKFNRLTGIGEKVYEEGMHFMVPWLERPIVYDVRTRPRNLQSLTGSKDLQMVNITLRVLSKPNPATLPMIYRRLGTDYDERVLPSIVNEVTKSVVARYNASELLTKREAVSREVAQRLMARARDFGILLDDVSITHLSFSREYTNAVEAKQVAQQDAERAKYVVDKAKQEKLSIVLKAQGEAEAAQLIGTAIQDNPGFVQLRKIDAAKEIAETLAKSSNRVFLDSDALLVTMLGEDTLTQAKSGGKKKKGLW</sequence>
<evidence type="ECO:0000256" key="6">
    <source>
        <dbReference type="RuleBase" id="RU366048"/>
    </source>
</evidence>
<evidence type="ECO:0000256" key="1">
    <source>
        <dbReference type="ARBA" id="ARBA00004273"/>
    </source>
</evidence>
<keyword evidence="5" id="KW-0472">Membrane</keyword>
<dbReference type="SUPFAM" id="SSF117892">
    <property type="entry name" value="Band 7/SPFH domain"/>
    <property type="match status" value="1"/>
</dbReference>
<dbReference type="Pfam" id="PF01145">
    <property type="entry name" value="Band_7"/>
    <property type="match status" value="1"/>
</dbReference>
<dbReference type="GO" id="GO:0005743">
    <property type="term" value="C:mitochondrial inner membrane"/>
    <property type="evidence" value="ECO:0007669"/>
    <property type="project" value="UniProtKB-SubCell"/>
</dbReference>
<dbReference type="FunFam" id="3.30.479.30:FF:000001">
    <property type="entry name" value="Prohibitin 2"/>
    <property type="match status" value="1"/>
</dbReference>
<organism evidence="8">
    <name type="scientific">Heterosigma akashiwo</name>
    <name type="common">Chromophytic alga</name>
    <name type="synonym">Heterosigma carterae</name>
    <dbReference type="NCBI Taxonomy" id="2829"/>
    <lineage>
        <taxon>Eukaryota</taxon>
        <taxon>Sar</taxon>
        <taxon>Stramenopiles</taxon>
        <taxon>Ochrophyta</taxon>
        <taxon>Raphidophyceae</taxon>
        <taxon>Chattonellales</taxon>
        <taxon>Chattonellaceae</taxon>
        <taxon>Heterosigma</taxon>
    </lineage>
</organism>
<keyword evidence="4" id="KW-0496">Mitochondrion</keyword>
<dbReference type="InterPro" id="IPR000163">
    <property type="entry name" value="Prohibitin"/>
</dbReference>
<accession>A0A6T5MRB1</accession>